<keyword evidence="3" id="KW-0808">Transferase</keyword>
<dbReference type="CDD" id="cd03801">
    <property type="entry name" value="GT4_PimA-like"/>
    <property type="match status" value="1"/>
</dbReference>
<feature type="domain" description="Glycosyl transferase family 1" evidence="1">
    <location>
        <begin position="467"/>
        <end position="598"/>
    </location>
</feature>
<dbReference type="InterPro" id="IPR001173">
    <property type="entry name" value="Glyco_trans_2-like"/>
</dbReference>
<dbReference type="InterPro" id="IPR001296">
    <property type="entry name" value="Glyco_trans_1"/>
</dbReference>
<dbReference type="CDD" id="cd00761">
    <property type="entry name" value="Glyco_tranf_GTA_type"/>
    <property type="match status" value="1"/>
</dbReference>
<evidence type="ECO:0000313" key="3">
    <source>
        <dbReference type="EMBL" id="OOP74787.1"/>
    </source>
</evidence>
<dbReference type="Proteomes" id="UP000190959">
    <property type="component" value="Unassembled WGS sequence"/>
</dbReference>
<dbReference type="PANTHER" id="PTHR43685:SF2">
    <property type="entry name" value="GLYCOSYLTRANSFERASE 2-LIKE DOMAIN-CONTAINING PROTEIN"/>
    <property type="match status" value="1"/>
</dbReference>
<dbReference type="EMBL" id="MWMH01000001">
    <property type="protein sequence ID" value="OOP74787.1"/>
    <property type="molecule type" value="Genomic_DNA"/>
</dbReference>
<name>A0A1S9NB66_CLOBE</name>
<sequence>MKFDFDKEPGKKLLDRNLNADDVPLMSIITPFYNKIRYFEQTFNSVMNQTFPWFEWIIVNDGTTNDEEVKKLKEIASRDNRIKLFHQENSGQSSARNHAIRKCSTEIIVPLDADDLIEPTFLEYVFWGLYFNPDASWCYTDSLGFQDDNYEWKKEFSSEEMKTNNILTCTAAIRKKDLLEIGCYDDSEKHYDEDWRLWLMFLSKNKYPVHIAQYGFWYRKTQHGMATQVQKNIELSKKSAKIIKQVADRVRNDIRAKEYPVKNGESFIKPENINWSRKVFKNHNKINVMLLIPWMVMGGADLFNLDIVRKIDKNKFEMSIITTLDSDNSWKQLFQEFTSEIFELSTFLEIENYSKFISYFIKSREIDVIFLSNSYYGYYLVPWLRKEFPNVAIVDYVHMEEWYWRNGGFARTSGALGDIIEKTYTCNEKTRKVIINDFGKNPKTIETLYIGVDKEKYYESVVEENLAKKSLKIEKNRPIILFPCRIHPQKRPFLMLEIAREIRKKLKNIAFIVVGDGPQLEELQQKVSEYNLTNTVYFAGRQNDMRPYYKDSDITLICSLKEGLALTAYESLAMGTPVISSDVGGQSELIDNEVGAILPLLQDESEALDSRKFSSEEVMSYVIAIEEILGNKERYKSMCKLCRDRIEQKFSSDIMIKRIEGEFENIISDEYLEKRQNFSKLLKQISFFVDDYMTIFLEYENSEYNCEEIWKSKMWFENLYNDICCGFGQNGVYESKISADGNSLEIQRRLDEIYNMRTWKLIEKYRRFMDNTIIGKCIRKIFNFIGLG</sequence>
<protein>
    <submittedName>
        <fullName evidence="3">Glycosyl transferase family 2</fullName>
    </submittedName>
</protein>
<dbReference type="Gene3D" id="3.40.50.2000">
    <property type="entry name" value="Glycogen Phosphorylase B"/>
    <property type="match status" value="2"/>
</dbReference>
<feature type="domain" description="Glycosyltransferase 2-like" evidence="2">
    <location>
        <begin position="27"/>
        <end position="163"/>
    </location>
</feature>
<accession>A0A1S9NB66</accession>
<evidence type="ECO:0000259" key="1">
    <source>
        <dbReference type="Pfam" id="PF00534"/>
    </source>
</evidence>
<dbReference type="RefSeq" id="WP_171983591.1">
    <property type="nucleotide sequence ID" value="NZ_MWMH01000001.1"/>
</dbReference>
<comment type="caution">
    <text evidence="3">The sequence shown here is derived from an EMBL/GenBank/DDBJ whole genome shotgun (WGS) entry which is preliminary data.</text>
</comment>
<evidence type="ECO:0000259" key="2">
    <source>
        <dbReference type="Pfam" id="PF00535"/>
    </source>
</evidence>
<dbReference type="GO" id="GO:0016757">
    <property type="term" value="F:glycosyltransferase activity"/>
    <property type="evidence" value="ECO:0007669"/>
    <property type="project" value="InterPro"/>
</dbReference>
<evidence type="ECO:0000313" key="4">
    <source>
        <dbReference type="Proteomes" id="UP000190959"/>
    </source>
</evidence>
<dbReference type="InterPro" id="IPR050834">
    <property type="entry name" value="Glycosyltransf_2"/>
</dbReference>
<dbReference type="Pfam" id="PF00534">
    <property type="entry name" value="Glycos_transf_1"/>
    <property type="match status" value="1"/>
</dbReference>
<dbReference type="Pfam" id="PF00535">
    <property type="entry name" value="Glycos_transf_2"/>
    <property type="match status" value="1"/>
</dbReference>
<gene>
    <name evidence="3" type="ORF">CBEIBR21_01055</name>
</gene>
<proteinExistence type="predicted"/>
<organism evidence="3 4">
    <name type="scientific">Clostridium beijerinckii</name>
    <name type="common">Clostridium MP</name>
    <dbReference type="NCBI Taxonomy" id="1520"/>
    <lineage>
        <taxon>Bacteria</taxon>
        <taxon>Bacillati</taxon>
        <taxon>Bacillota</taxon>
        <taxon>Clostridia</taxon>
        <taxon>Eubacteriales</taxon>
        <taxon>Clostridiaceae</taxon>
        <taxon>Clostridium</taxon>
    </lineage>
</organism>
<dbReference type="Gene3D" id="3.90.550.10">
    <property type="entry name" value="Spore Coat Polysaccharide Biosynthesis Protein SpsA, Chain A"/>
    <property type="match status" value="1"/>
</dbReference>
<dbReference type="PANTHER" id="PTHR43685">
    <property type="entry name" value="GLYCOSYLTRANSFERASE"/>
    <property type="match status" value="1"/>
</dbReference>
<dbReference type="SUPFAM" id="SSF53756">
    <property type="entry name" value="UDP-Glycosyltransferase/glycogen phosphorylase"/>
    <property type="match status" value="1"/>
</dbReference>
<reference evidence="3 4" key="1">
    <citation type="submission" date="2017-02" db="EMBL/GenBank/DDBJ databases">
        <title>Genome sequence of Clostridium beijerinckii Br21.</title>
        <authorList>
            <person name="Fonseca B.C."/>
            <person name="Guazzaroni M.E."/>
            <person name="Riano-Pachon D.M."/>
            <person name="Reginatto V."/>
        </authorList>
    </citation>
    <scope>NUCLEOTIDE SEQUENCE [LARGE SCALE GENOMIC DNA]</scope>
    <source>
        <strain evidence="3 4">Br21</strain>
    </source>
</reference>
<dbReference type="InterPro" id="IPR029044">
    <property type="entry name" value="Nucleotide-diphossugar_trans"/>
</dbReference>
<dbReference type="AlphaFoldDB" id="A0A1S9NB66"/>
<dbReference type="SUPFAM" id="SSF53448">
    <property type="entry name" value="Nucleotide-diphospho-sugar transferases"/>
    <property type="match status" value="1"/>
</dbReference>